<gene>
    <name evidence="2" type="ORF">IFM12276_20610</name>
</gene>
<keyword evidence="3" id="KW-1185">Reference proteome</keyword>
<name>A0ABN6U1H0_9NOCA</name>
<sequence length="66" mass="6692">MPSVLWAVAARRWPTALLLAIALVAQWVSAALPASSEAVWAVGAAAVLFGGTFVGIVMLAMRVGAG</sequence>
<organism evidence="2 3">
    <name type="scientific">Nocardia sputorum</name>
    <dbReference type="NCBI Taxonomy" id="2984338"/>
    <lineage>
        <taxon>Bacteria</taxon>
        <taxon>Bacillati</taxon>
        <taxon>Actinomycetota</taxon>
        <taxon>Actinomycetes</taxon>
        <taxon>Mycobacteriales</taxon>
        <taxon>Nocardiaceae</taxon>
        <taxon>Nocardia</taxon>
    </lineage>
</organism>
<feature type="transmembrane region" description="Helical" evidence="1">
    <location>
        <begin position="40"/>
        <end position="61"/>
    </location>
</feature>
<keyword evidence="1" id="KW-1133">Transmembrane helix</keyword>
<dbReference type="Proteomes" id="UP001317870">
    <property type="component" value="Chromosome"/>
</dbReference>
<evidence type="ECO:0000313" key="2">
    <source>
        <dbReference type="EMBL" id="BDT99032.1"/>
    </source>
</evidence>
<evidence type="ECO:0000256" key="1">
    <source>
        <dbReference type="SAM" id="Phobius"/>
    </source>
</evidence>
<dbReference type="EMBL" id="AP026978">
    <property type="protein sequence ID" value="BDT99032.1"/>
    <property type="molecule type" value="Genomic_DNA"/>
</dbReference>
<dbReference type="RefSeq" id="WP_281879115.1">
    <property type="nucleotide sequence ID" value="NZ_AP026978.1"/>
</dbReference>
<reference evidence="2 3" key="1">
    <citation type="submission" date="2022-11" db="EMBL/GenBank/DDBJ databases">
        <title>Genome Sequencing of Nocardia sp. ON39_IFM12276 and assembly.</title>
        <authorList>
            <person name="Shimojima M."/>
            <person name="Toyokawa M."/>
            <person name="Uesaka K."/>
        </authorList>
    </citation>
    <scope>NUCLEOTIDE SEQUENCE [LARGE SCALE GENOMIC DNA]</scope>
    <source>
        <strain evidence="2 3">IFM 12276</strain>
    </source>
</reference>
<evidence type="ECO:0000313" key="3">
    <source>
        <dbReference type="Proteomes" id="UP001317870"/>
    </source>
</evidence>
<keyword evidence="1" id="KW-0472">Membrane</keyword>
<protein>
    <submittedName>
        <fullName evidence="2">Uncharacterized protein</fullName>
    </submittedName>
</protein>
<keyword evidence="1" id="KW-0812">Transmembrane</keyword>
<accession>A0ABN6U1H0</accession>
<proteinExistence type="predicted"/>